<organism evidence="3">
    <name type="scientific">Cyprideis torosa</name>
    <dbReference type="NCBI Taxonomy" id="163714"/>
    <lineage>
        <taxon>Eukaryota</taxon>
        <taxon>Metazoa</taxon>
        <taxon>Ecdysozoa</taxon>
        <taxon>Arthropoda</taxon>
        <taxon>Crustacea</taxon>
        <taxon>Oligostraca</taxon>
        <taxon>Ostracoda</taxon>
        <taxon>Podocopa</taxon>
        <taxon>Podocopida</taxon>
        <taxon>Cytherocopina</taxon>
        <taxon>Cytheroidea</taxon>
        <taxon>Cytherideidae</taxon>
        <taxon>Cyprideis</taxon>
    </lineage>
</organism>
<evidence type="ECO:0000256" key="2">
    <source>
        <dbReference type="SAM" id="Phobius"/>
    </source>
</evidence>
<sequence length="202" mass="22974">MNAAAMDNLQGAALSNFPSMSDQFLRRQMIEQYLMMQRARSTPTFSEKIGDVWSTIIHNLKKNTYHIQEAPPSLCALFVTRMATPPSPPAILLTNLVLGTFLLFLVLLVLRRMFNDSRRNARDRGLAQGSSEDDLAKDKADNDEDSLTATIRPESGDGGQPESYWRRCFKERIQYLLLFHRKEIMFIAFINVVGGTKWDADL</sequence>
<gene>
    <name evidence="3" type="ORF">CTOB1V02_LOCUS4734</name>
</gene>
<evidence type="ECO:0000256" key="1">
    <source>
        <dbReference type="SAM" id="MobiDB-lite"/>
    </source>
</evidence>
<feature type="region of interest" description="Disordered" evidence="1">
    <location>
        <begin position="121"/>
        <end position="161"/>
    </location>
</feature>
<accession>A0A7R8WCI3</accession>
<keyword evidence="2" id="KW-1133">Transmembrane helix</keyword>
<dbReference type="AlphaFoldDB" id="A0A7R8WCI3"/>
<keyword evidence="2" id="KW-0472">Membrane</keyword>
<feature type="transmembrane region" description="Helical" evidence="2">
    <location>
        <begin position="90"/>
        <end position="110"/>
    </location>
</feature>
<evidence type="ECO:0000313" key="3">
    <source>
        <dbReference type="EMBL" id="CAD7226820.1"/>
    </source>
</evidence>
<keyword evidence="2" id="KW-0812">Transmembrane</keyword>
<reference evidence="3" key="1">
    <citation type="submission" date="2020-11" db="EMBL/GenBank/DDBJ databases">
        <authorList>
            <person name="Tran Van P."/>
        </authorList>
    </citation>
    <scope>NUCLEOTIDE SEQUENCE</scope>
</reference>
<dbReference type="EMBL" id="OB660943">
    <property type="protein sequence ID" value="CAD7226820.1"/>
    <property type="molecule type" value="Genomic_DNA"/>
</dbReference>
<name>A0A7R8WCI3_9CRUS</name>
<protein>
    <submittedName>
        <fullName evidence="3">Uncharacterized protein</fullName>
    </submittedName>
</protein>
<proteinExistence type="predicted"/>